<reference evidence="8 9" key="1">
    <citation type="submission" date="2019-02" db="EMBL/GenBank/DDBJ databases">
        <title>Opniocepnalus argus genome.</title>
        <authorList>
            <person name="Zhou C."/>
            <person name="Xiao S."/>
        </authorList>
    </citation>
    <scope>NUCLEOTIDE SEQUENCE [LARGE SCALE GENOMIC DNA]</scope>
    <source>
        <strain evidence="8">OARG1902GOOAL</strain>
        <tissue evidence="8">Muscle</tissue>
    </source>
</reference>
<feature type="disulfide bond" evidence="6">
    <location>
        <begin position="144"/>
        <end position="160"/>
    </location>
</feature>
<keyword evidence="6" id="KW-1015">Disulfide bond</keyword>
<evidence type="ECO:0000256" key="4">
    <source>
        <dbReference type="ARBA" id="ARBA00022989"/>
    </source>
</evidence>
<evidence type="ECO:0000313" key="9">
    <source>
        <dbReference type="Proteomes" id="UP000503349"/>
    </source>
</evidence>
<dbReference type="Gene3D" id="1.10.1450.10">
    <property type="entry name" value="Tetraspanin"/>
    <property type="match status" value="1"/>
</dbReference>
<dbReference type="InterPro" id="IPR008952">
    <property type="entry name" value="Tetraspanin_EC2_sf"/>
</dbReference>
<evidence type="ECO:0000256" key="7">
    <source>
        <dbReference type="RuleBase" id="RU361218"/>
    </source>
</evidence>
<organism evidence="8 9">
    <name type="scientific">Channa argus</name>
    <name type="common">Northern snakehead</name>
    <name type="synonym">Ophicephalus argus</name>
    <dbReference type="NCBI Taxonomy" id="215402"/>
    <lineage>
        <taxon>Eukaryota</taxon>
        <taxon>Metazoa</taxon>
        <taxon>Chordata</taxon>
        <taxon>Craniata</taxon>
        <taxon>Vertebrata</taxon>
        <taxon>Euteleostomi</taxon>
        <taxon>Actinopterygii</taxon>
        <taxon>Neopterygii</taxon>
        <taxon>Teleostei</taxon>
        <taxon>Neoteleostei</taxon>
        <taxon>Acanthomorphata</taxon>
        <taxon>Anabantaria</taxon>
        <taxon>Anabantiformes</taxon>
        <taxon>Channoidei</taxon>
        <taxon>Channidae</taxon>
        <taxon>Channa</taxon>
    </lineage>
</organism>
<feature type="transmembrane region" description="Helical" evidence="7">
    <location>
        <begin position="196"/>
        <end position="229"/>
    </location>
</feature>
<evidence type="ECO:0000256" key="6">
    <source>
        <dbReference type="PIRSR" id="PIRSR002419-1"/>
    </source>
</evidence>
<comment type="similarity">
    <text evidence="2 7">Belongs to the tetraspanin (TM4SF) family.</text>
</comment>
<evidence type="ECO:0000256" key="1">
    <source>
        <dbReference type="ARBA" id="ARBA00004141"/>
    </source>
</evidence>
<feature type="transmembrane region" description="Helical" evidence="7">
    <location>
        <begin position="82"/>
        <end position="104"/>
    </location>
</feature>
<feature type="disulfide bond" evidence="6">
    <location>
        <begin position="143"/>
        <end position="172"/>
    </location>
</feature>
<dbReference type="Pfam" id="PF00335">
    <property type="entry name" value="Tetraspanin"/>
    <property type="match status" value="1"/>
</dbReference>
<evidence type="ECO:0000256" key="3">
    <source>
        <dbReference type="ARBA" id="ARBA00022692"/>
    </source>
</evidence>
<evidence type="ECO:0000313" key="8">
    <source>
        <dbReference type="EMBL" id="KAF3705302.1"/>
    </source>
</evidence>
<keyword evidence="5 7" id="KW-0472">Membrane</keyword>
<keyword evidence="3 7" id="KW-0812">Transmembrane</keyword>
<dbReference type="PANTHER" id="PTHR19282">
    <property type="entry name" value="TETRASPANIN"/>
    <property type="match status" value="1"/>
</dbReference>
<reference evidence="9" key="2">
    <citation type="submission" date="2019-02" db="EMBL/GenBank/DDBJ databases">
        <title>Opniocepnalus argus Var Kimnra genome.</title>
        <authorList>
            <person name="Zhou C."/>
            <person name="Xiao S."/>
        </authorList>
    </citation>
    <scope>NUCLEOTIDE SEQUENCE [LARGE SCALE GENOMIC DNA]</scope>
</reference>
<proteinExistence type="inferred from homology"/>
<evidence type="ECO:0000256" key="5">
    <source>
        <dbReference type="ARBA" id="ARBA00023136"/>
    </source>
</evidence>
<dbReference type="AlphaFoldDB" id="A0A6G1QRR8"/>
<dbReference type="GO" id="GO:0016020">
    <property type="term" value="C:membrane"/>
    <property type="evidence" value="ECO:0007669"/>
    <property type="project" value="UniProtKB-SubCell"/>
</dbReference>
<dbReference type="InterPro" id="IPR018499">
    <property type="entry name" value="Tetraspanin/Peripherin"/>
</dbReference>
<comment type="subcellular location">
    <subcellularLocation>
        <location evidence="1 7">Membrane</location>
        <topology evidence="1 7">Multi-pass membrane protein</topology>
    </subcellularLocation>
</comment>
<dbReference type="PIRSF" id="PIRSF002419">
    <property type="entry name" value="Tetraspanin"/>
    <property type="match status" value="1"/>
</dbReference>
<keyword evidence="9" id="KW-1185">Reference proteome</keyword>
<dbReference type="Proteomes" id="UP000503349">
    <property type="component" value="Chromosome 21"/>
</dbReference>
<feature type="transmembrane region" description="Helical" evidence="7">
    <location>
        <begin position="12"/>
        <end position="37"/>
    </location>
</feature>
<dbReference type="InterPro" id="IPR000301">
    <property type="entry name" value="Tetraspanin_animals"/>
</dbReference>
<protein>
    <recommendedName>
        <fullName evidence="7">Tetraspanin</fullName>
    </recommendedName>
</protein>
<name>A0A6G1QRR8_CHAAH</name>
<accession>A0A6G1QRR8</accession>
<dbReference type="SUPFAM" id="SSF48652">
    <property type="entry name" value="Tetraspanin"/>
    <property type="match status" value="1"/>
</dbReference>
<feature type="transmembrane region" description="Helical" evidence="7">
    <location>
        <begin position="49"/>
        <end position="70"/>
    </location>
</feature>
<dbReference type="OrthoDB" id="5982705at2759"/>
<dbReference type="PRINTS" id="PR00259">
    <property type="entry name" value="TMFOUR"/>
</dbReference>
<keyword evidence="4 7" id="KW-1133">Transmembrane helix</keyword>
<gene>
    <name evidence="8" type="ORF">EXN66_Car020993</name>
</gene>
<dbReference type="EMBL" id="CM015732">
    <property type="protein sequence ID" value="KAF3705302.1"/>
    <property type="molecule type" value="Genomic_DNA"/>
</dbReference>
<sequence length="266" mass="29524">MAQVNSCLKRIFTIFNILFAITGGLIILFGLVSHFYSSINGGENLAERTYALVFIYIVGAITMVVAILGAHGAHKESRGCMIAFLVCMVVGTLLMLRAGLFVSINGPEAEGSLKDLYDKFVPLDNASDEVKEMTNNFQTKWQCCGYFSYKDWRDSIPDSCVCSPVEVEEGMCQTLYSRDLFLMSKAIYSKPCFPILFHYFVLAIDVMMGIMFTLAGLALLGTILSSIIIHQMRYSTTSTVVLKVPAVFTTSPPKYEELQNVPPPYC</sequence>
<evidence type="ECO:0000256" key="2">
    <source>
        <dbReference type="ARBA" id="ARBA00006840"/>
    </source>
</evidence>